<reference evidence="3" key="1">
    <citation type="submission" date="2019-03" db="EMBL/GenBank/DDBJ databases">
        <title>Single cell metagenomics reveals metabolic interactions within the superorganism composed of flagellate Streblomastix strix and complex community of Bacteroidetes bacteria on its surface.</title>
        <authorList>
            <person name="Treitli S.C."/>
            <person name="Kolisko M."/>
            <person name="Husnik F."/>
            <person name="Keeling P."/>
            <person name="Hampl V."/>
        </authorList>
    </citation>
    <scope>NUCLEOTIDE SEQUENCE</scope>
    <source>
        <strain evidence="3">STM</strain>
    </source>
</reference>
<proteinExistence type="predicted"/>
<feature type="region of interest" description="Disordered" evidence="1">
    <location>
        <begin position="53"/>
        <end position="80"/>
    </location>
</feature>
<accession>A0A5J4PZI0</accession>
<feature type="domain" description="DEAD box helicase DbpA/CsdA RNA-binding" evidence="2">
    <location>
        <begin position="87"/>
        <end position="156"/>
    </location>
</feature>
<organism evidence="3">
    <name type="scientific">termite gut metagenome</name>
    <dbReference type="NCBI Taxonomy" id="433724"/>
    <lineage>
        <taxon>unclassified sequences</taxon>
        <taxon>metagenomes</taxon>
        <taxon>organismal metagenomes</taxon>
    </lineage>
</organism>
<evidence type="ECO:0000256" key="1">
    <source>
        <dbReference type="SAM" id="MobiDB-lite"/>
    </source>
</evidence>
<sequence length="230" mass="27398">IEKVKVNEGEIIDYMPAIYRKLEWLDKEDIIKRMVSLEFNRFLEYYHNRKEIETPTESREERGGKSYGRNESGEKRGARKTEQGYKRLFINFGKTDNFFPSQLIELINRNMHQRVEIGRIDLMKSFSFFDVEERHAQTIVKVLSQTTVAGRKVNVEFAGEESPKGGKHYTTDRQQQQYTTVKRAKYEERNHTAPQDNRQQNDWKQFFNNENSSNVQGRKSKKERREKAVF</sequence>
<feature type="compositionally biased region" description="Polar residues" evidence="1">
    <location>
        <begin position="192"/>
        <end position="217"/>
    </location>
</feature>
<dbReference type="InterPro" id="IPR012677">
    <property type="entry name" value="Nucleotide-bd_a/b_plait_sf"/>
</dbReference>
<comment type="caution">
    <text evidence="3">The sequence shown here is derived from an EMBL/GenBank/DDBJ whole genome shotgun (WGS) entry which is preliminary data.</text>
</comment>
<evidence type="ECO:0000313" key="3">
    <source>
        <dbReference type="EMBL" id="KAA6314014.1"/>
    </source>
</evidence>
<evidence type="ECO:0000259" key="2">
    <source>
        <dbReference type="Pfam" id="PF03880"/>
    </source>
</evidence>
<feature type="region of interest" description="Disordered" evidence="1">
    <location>
        <begin position="185"/>
        <end position="230"/>
    </location>
</feature>
<feature type="compositionally biased region" description="Basic and acidic residues" evidence="1">
    <location>
        <begin position="53"/>
        <end position="64"/>
    </location>
</feature>
<feature type="non-terminal residue" evidence="3">
    <location>
        <position position="1"/>
    </location>
</feature>
<dbReference type="Pfam" id="PF03880">
    <property type="entry name" value="DbpA"/>
    <property type="match status" value="1"/>
</dbReference>
<dbReference type="EMBL" id="SNRY01005825">
    <property type="protein sequence ID" value="KAA6314014.1"/>
    <property type="molecule type" value="Genomic_DNA"/>
</dbReference>
<name>A0A5J4PZI0_9ZZZZ</name>
<dbReference type="InterPro" id="IPR005580">
    <property type="entry name" value="DbpA/CsdA_RNA-bd_dom"/>
</dbReference>
<gene>
    <name evidence="3" type="ORF">EZS27_035305</name>
</gene>
<feature type="compositionally biased region" description="Basic and acidic residues" evidence="1">
    <location>
        <begin position="71"/>
        <end position="80"/>
    </location>
</feature>
<protein>
    <recommendedName>
        <fullName evidence="2">DEAD box helicase DbpA/CsdA RNA-binding domain-containing protein</fullName>
    </recommendedName>
</protein>
<dbReference type="Gene3D" id="3.30.70.330">
    <property type="match status" value="1"/>
</dbReference>
<dbReference type="AlphaFoldDB" id="A0A5J4PZI0"/>
<dbReference type="CDD" id="cd12252">
    <property type="entry name" value="RRM_DbpA"/>
    <property type="match status" value="1"/>
</dbReference>